<dbReference type="EMBL" id="FNZM01000026">
    <property type="protein sequence ID" value="SEK14014.1"/>
    <property type="molecule type" value="Genomic_DNA"/>
</dbReference>
<accession>A0AAQ1JY01</accession>
<evidence type="ECO:0000313" key="2">
    <source>
        <dbReference type="EMBL" id="SEK14014.1"/>
    </source>
</evidence>
<dbReference type="NCBIfam" id="TIGR00199">
    <property type="entry name" value="PncC_domain"/>
    <property type="match status" value="1"/>
</dbReference>
<reference evidence="2 3" key="1">
    <citation type="submission" date="2016-10" db="EMBL/GenBank/DDBJ databases">
        <authorList>
            <person name="Varghese N."/>
            <person name="Submissions S."/>
        </authorList>
    </citation>
    <scope>NUCLEOTIDE SEQUENCE [LARGE SCALE GENOMIC DNA]</scope>
    <source>
        <strain evidence="2 3">LMG 22274</strain>
    </source>
</reference>
<name>A0AAQ1JY01_9BURK</name>
<dbReference type="InterPro" id="IPR008136">
    <property type="entry name" value="CinA_C"/>
</dbReference>
<protein>
    <submittedName>
        <fullName evidence="2">Amidohydrolase, PncC family</fullName>
    </submittedName>
</protein>
<dbReference type="AlphaFoldDB" id="A0AAQ1JY01"/>
<evidence type="ECO:0000313" key="3">
    <source>
        <dbReference type="Proteomes" id="UP000183529"/>
    </source>
</evidence>
<dbReference type="RefSeq" id="WP_074987243.1">
    <property type="nucleotide sequence ID" value="NZ_CADFGN010000019.1"/>
</dbReference>
<gene>
    <name evidence="2" type="ORF">SAMN05216550_12634</name>
</gene>
<organism evidence="2 3">
    <name type="scientific">Paraburkholderia tropica</name>
    <dbReference type="NCBI Taxonomy" id="92647"/>
    <lineage>
        <taxon>Bacteria</taxon>
        <taxon>Pseudomonadati</taxon>
        <taxon>Pseudomonadota</taxon>
        <taxon>Betaproteobacteria</taxon>
        <taxon>Burkholderiales</taxon>
        <taxon>Burkholderiaceae</taxon>
        <taxon>Paraburkholderia</taxon>
    </lineage>
</organism>
<dbReference type="Gene3D" id="3.90.950.20">
    <property type="entry name" value="CinA-like"/>
    <property type="match status" value="1"/>
</dbReference>
<dbReference type="Proteomes" id="UP000183529">
    <property type="component" value="Unassembled WGS sequence"/>
</dbReference>
<proteinExistence type="predicted"/>
<feature type="domain" description="CinA C-terminal" evidence="1">
    <location>
        <begin position="6"/>
        <end position="159"/>
    </location>
</feature>
<dbReference type="SUPFAM" id="SSF142433">
    <property type="entry name" value="CinA-like"/>
    <property type="match status" value="1"/>
</dbReference>
<dbReference type="Pfam" id="PF02464">
    <property type="entry name" value="CinA"/>
    <property type="match status" value="1"/>
</dbReference>
<evidence type="ECO:0000259" key="1">
    <source>
        <dbReference type="Pfam" id="PF02464"/>
    </source>
</evidence>
<dbReference type="InterPro" id="IPR036653">
    <property type="entry name" value="CinA-like_C"/>
</dbReference>
<sequence>MNTPADVVTFLTLSHRSLATAESCTSGLIASTLAAVPGSGACLDVGFVAYSPSGKAGFLGVRPATIYQYGLTSEEVAREMAEGALACAGCSADVAVSNTGVADARGNGGVPPGTQCFAWSWKTGNGEIRTCSETVRIAGDRDEVRQAAALYALSRLPDYLTAELPDARVHQP</sequence>
<comment type="caution">
    <text evidence="2">The sequence shown here is derived from an EMBL/GenBank/DDBJ whole genome shotgun (WGS) entry which is preliminary data.</text>
</comment>